<evidence type="ECO:0000313" key="5">
    <source>
        <dbReference type="EMBL" id="CRG90173.1"/>
    </source>
</evidence>
<evidence type="ECO:0000256" key="3">
    <source>
        <dbReference type="ARBA" id="ARBA00023002"/>
    </source>
</evidence>
<keyword evidence="3" id="KW-0560">Oxidoreductase</keyword>
<evidence type="ECO:0000313" key="6">
    <source>
        <dbReference type="Proteomes" id="UP000054383"/>
    </source>
</evidence>
<dbReference type="InterPro" id="IPR002347">
    <property type="entry name" value="SDR_fam"/>
</dbReference>
<reference evidence="5 6" key="1">
    <citation type="submission" date="2015-04" db="EMBL/GenBank/DDBJ databases">
        <authorList>
            <person name="Syromyatnikov M.Y."/>
            <person name="Popov V.N."/>
        </authorList>
    </citation>
    <scope>NUCLEOTIDE SEQUENCE [LARGE SCALE GENOMIC DNA]</scope>
    <source>
        <strain evidence="5">WF-38-12</strain>
    </source>
</reference>
<dbReference type="EMBL" id="CVMT01000007">
    <property type="protein sequence ID" value="CRG90173.1"/>
    <property type="molecule type" value="Genomic_DNA"/>
</dbReference>
<organism evidence="5 6">
    <name type="scientific">Talaromyces islandicus</name>
    <name type="common">Penicillium islandicum</name>
    <dbReference type="NCBI Taxonomy" id="28573"/>
    <lineage>
        <taxon>Eukaryota</taxon>
        <taxon>Fungi</taxon>
        <taxon>Dikarya</taxon>
        <taxon>Ascomycota</taxon>
        <taxon>Pezizomycotina</taxon>
        <taxon>Eurotiomycetes</taxon>
        <taxon>Eurotiomycetidae</taxon>
        <taxon>Eurotiales</taxon>
        <taxon>Trichocomaceae</taxon>
        <taxon>Talaromyces</taxon>
        <taxon>Talaromyces sect. Islandici</taxon>
    </lineage>
</organism>
<dbReference type="Pfam" id="PF00106">
    <property type="entry name" value="adh_short"/>
    <property type="match status" value="1"/>
</dbReference>
<gene>
    <name evidence="5" type="ORF">PISL3812_07216</name>
</gene>
<accession>A0A0U1M3J5</accession>
<keyword evidence="6" id="KW-1185">Reference proteome</keyword>
<keyword evidence="2" id="KW-0521">NADP</keyword>
<dbReference type="GO" id="GO:0016491">
    <property type="term" value="F:oxidoreductase activity"/>
    <property type="evidence" value="ECO:0007669"/>
    <property type="project" value="UniProtKB-KW"/>
</dbReference>
<dbReference type="STRING" id="28573.A0A0U1M3J5"/>
<dbReference type="PRINTS" id="PR00080">
    <property type="entry name" value="SDRFAMILY"/>
</dbReference>
<dbReference type="SUPFAM" id="SSF51735">
    <property type="entry name" value="NAD(P)-binding Rossmann-fold domains"/>
    <property type="match status" value="1"/>
</dbReference>
<feature type="compositionally biased region" description="Low complexity" evidence="4">
    <location>
        <begin position="675"/>
        <end position="690"/>
    </location>
</feature>
<dbReference type="OrthoDB" id="1274115at2759"/>
<dbReference type="PANTHER" id="PTHR43976:SF16">
    <property type="entry name" value="SHORT-CHAIN DEHYDROGENASE_REDUCTASE FAMILY PROTEIN"/>
    <property type="match status" value="1"/>
</dbReference>
<feature type="compositionally biased region" description="Polar residues" evidence="4">
    <location>
        <begin position="518"/>
        <end position="537"/>
    </location>
</feature>
<evidence type="ECO:0000256" key="1">
    <source>
        <dbReference type="ARBA" id="ARBA00006484"/>
    </source>
</evidence>
<dbReference type="PROSITE" id="PS00061">
    <property type="entry name" value="ADH_SHORT"/>
    <property type="match status" value="1"/>
</dbReference>
<dbReference type="InterPro" id="IPR020904">
    <property type="entry name" value="Sc_DH/Rdtase_CS"/>
</dbReference>
<proteinExistence type="inferred from homology"/>
<dbReference type="PANTHER" id="PTHR43976">
    <property type="entry name" value="SHORT CHAIN DEHYDROGENASE"/>
    <property type="match status" value="1"/>
</dbReference>
<dbReference type="Proteomes" id="UP000054383">
    <property type="component" value="Unassembled WGS sequence"/>
</dbReference>
<evidence type="ECO:0000256" key="2">
    <source>
        <dbReference type="ARBA" id="ARBA00022857"/>
    </source>
</evidence>
<evidence type="ECO:0000256" key="4">
    <source>
        <dbReference type="SAM" id="MobiDB-lite"/>
    </source>
</evidence>
<dbReference type="AlphaFoldDB" id="A0A0U1M3J5"/>
<feature type="region of interest" description="Disordered" evidence="4">
    <location>
        <begin position="675"/>
        <end position="704"/>
    </location>
</feature>
<comment type="similarity">
    <text evidence="1">Belongs to the short-chain dehydrogenases/reductases (SDR) family.</text>
</comment>
<name>A0A0U1M3J5_TALIS</name>
<dbReference type="PRINTS" id="PR00081">
    <property type="entry name" value="GDHRDH"/>
</dbReference>
<protein>
    <submittedName>
        <fullName evidence="5">Retinol dehydrogenase 8</fullName>
    </submittedName>
</protein>
<dbReference type="InterPro" id="IPR036291">
    <property type="entry name" value="NAD(P)-bd_dom_sf"/>
</dbReference>
<dbReference type="InterPro" id="IPR051911">
    <property type="entry name" value="SDR_oxidoreductase"/>
</dbReference>
<dbReference type="Gene3D" id="3.40.50.720">
    <property type="entry name" value="NAD(P)-binding Rossmann-like Domain"/>
    <property type="match status" value="1"/>
</dbReference>
<sequence>MAYLVWLITGCSSGFGEQFVLQTLARGDKVIATGRNASTKLAHLQGTGATILDLDLTMSEAEITAKIREAHQIFGRIDILVNNAGYIESGAVEEVSVDRVQRSFETNYFGPLKVTRGVLPFMREQKFGTVAFVGSVGGWGAVPNSSAYAACKYALEGLTEALQSEFAALFSRDIKFIIFEPGYFRTEIFSSKNIVHLPTNLPEYQNFNNATVLRQKGIYRNEKGDPVKGVARMIETLTSSGMAKGKTLPPRLPLGSDSLQVVREKCQATLKLCDEWEDLINEVDDEMVVALKPGFLRELKGARKECASYLGDETTKTIFMTTSIDSDPTTLSTEIDRETTIGSLDVARLTNTVKYAETKTVTSAIYDSTSYSTVIVTVTSAPSPETRTSTAIRTITAVGTTTYNTVTITIFQTTATAASLPSTATTGVPITTSIKPPPATSAISSLTVPLSDYSTKTVTVSSLLPSTPLISIKSTGMASTASNNTTTASDYFTETITPSSILSSAPFISTRPKFTTMTGSSLTSTPLGNNATGTGRASSLSSSPISVTIVSTMAVSITPSSASPGLSSYTTETSTALFLLSSAPSLFPPAIATATYTSTSPSVPSASISHSSAPIPSTFIPPIAVTPDSSAGPSVPPVPGCTVYTTTITHPDISPPPSTTPSTFLTLSSVYDSSTSTKTTNSSAPFTLSPSPSPSPSMKPGPVMNRWRRSNIPKFSSTASSNSWIPHTDAIMTAAPVISETGLDAVRLYDRRPGDTSSACSCIMPYLISQPRVTKIVTETIPPRMIWVTKTKVFTKVHIDGTTTLTSTIVQYTTKYVTKFHTKVKEAITTKSMAAPGIAYSAAVVTVTSTTTIHTPITSTITQYAIVDG</sequence>
<feature type="region of interest" description="Disordered" evidence="4">
    <location>
        <begin position="518"/>
        <end position="541"/>
    </location>
</feature>
<dbReference type="CDD" id="cd05374">
    <property type="entry name" value="17beta-HSD-like_SDR_c"/>
    <property type="match status" value="1"/>
</dbReference>